<dbReference type="NCBIfam" id="TIGR03544">
    <property type="entry name" value="DivI1A_domain"/>
    <property type="match status" value="1"/>
</dbReference>
<dbReference type="InterPro" id="IPR007793">
    <property type="entry name" value="DivIVA_fam"/>
</dbReference>
<evidence type="ECO:0000256" key="6">
    <source>
        <dbReference type="ARBA" id="ARBA00023054"/>
    </source>
</evidence>
<dbReference type="EMBL" id="SDWU01000010">
    <property type="protein sequence ID" value="RYC01965.1"/>
    <property type="molecule type" value="Genomic_DNA"/>
</dbReference>
<dbReference type="Gene3D" id="6.10.250.660">
    <property type="match status" value="1"/>
</dbReference>
<comment type="similarity">
    <text evidence="2">Belongs to the DivIVA family.</text>
</comment>
<gene>
    <name evidence="10" type="ORF">EUA07_10475</name>
</gene>
<evidence type="ECO:0000256" key="7">
    <source>
        <dbReference type="ARBA" id="ARBA00023306"/>
    </source>
</evidence>
<reference evidence="10 11" key="1">
    <citation type="submission" date="2019-01" db="EMBL/GenBank/DDBJ databases">
        <title>Novel species of Nocardioides.</title>
        <authorList>
            <person name="Liu Q."/>
            <person name="Xin Y.-H."/>
        </authorList>
    </citation>
    <scope>NUCLEOTIDE SEQUENCE [LARGE SCALE GENOMIC DNA]</scope>
    <source>
        <strain evidence="10 11">CGMCC 4.6875</strain>
    </source>
</reference>
<proteinExistence type="inferred from homology"/>
<evidence type="ECO:0000256" key="9">
    <source>
        <dbReference type="SAM" id="MobiDB-lite"/>
    </source>
</evidence>
<keyword evidence="11" id="KW-1185">Reference proteome</keyword>
<evidence type="ECO:0000256" key="4">
    <source>
        <dbReference type="ARBA" id="ARBA00022490"/>
    </source>
</evidence>
<dbReference type="Pfam" id="PF05103">
    <property type="entry name" value="DivIVA"/>
    <property type="match status" value="1"/>
</dbReference>
<organism evidence="10 11">
    <name type="scientific">Nocardioides ganghwensis</name>
    <dbReference type="NCBI Taxonomy" id="252230"/>
    <lineage>
        <taxon>Bacteria</taxon>
        <taxon>Bacillati</taxon>
        <taxon>Actinomycetota</taxon>
        <taxon>Actinomycetes</taxon>
        <taxon>Propionibacteriales</taxon>
        <taxon>Nocardioidaceae</taxon>
        <taxon>Nocardioides</taxon>
    </lineage>
</organism>
<feature type="region of interest" description="Disordered" evidence="9">
    <location>
        <begin position="45"/>
        <end position="90"/>
    </location>
</feature>
<evidence type="ECO:0000256" key="3">
    <source>
        <dbReference type="ARBA" id="ARBA00018787"/>
    </source>
</evidence>
<feature type="region of interest" description="Disordered" evidence="9">
    <location>
        <begin position="218"/>
        <end position="247"/>
    </location>
</feature>
<accession>A0A4Q2SCH1</accession>
<evidence type="ECO:0000256" key="2">
    <source>
        <dbReference type="ARBA" id="ARBA00009008"/>
    </source>
</evidence>
<comment type="caution">
    <text evidence="10">The sequence shown here is derived from an EMBL/GenBank/DDBJ whole genome shotgun (WGS) entry which is preliminary data.</text>
</comment>
<keyword evidence="5" id="KW-0132">Cell division</keyword>
<feature type="compositionally biased region" description="Basic and acidic residues" evidence="9">
    <location>
        <begin position="146"/>
        <end position="163"/>
    </location>
</feature>
<name>A0A4Q2SCH1_9ACTN</name>
<evidence type="ECO:0000256" key="8">
    <source>
        <dbReference type="ARBA" id="ARBA00031737"/>
    </source>
</evidence>
<evidence type="ECO:0000256" key="1">
    <source>
        <dbReference type="ARBA" id="ARBA00004496"/>
    </source>
</evidence>
<keyword evidence="4" id="KW-0963">Cytoplasm</keyword>
<evidence type="ECO:0000313" key="11">
    <source>
        <dbReference type="Proteomes" id="UP000293291"/>
    </source>
</evidence>
<dbReference type="AlphaFoldDB" id="A0A4Q2SCH1"/>
<protein>
    <recommendedName>
        <fullName evidence="3">Cell wall synthesis protein Wag31</fullName>
    </recommendedName>
    <alternativeName>
        <fullName evidence="8">Antigen 84</fullName>
    </alternativeName>
</protein>
<keyword evidence="6" id="KW-0175">Coiled coil</keyword>
<feature type="region of interest" description="Disordered" evidence="9">
    <location>
        <begin position="146"/>
        <end position="175"/>
    </location>
</feature>
<dbReference type="RefSeq" id="WP_129455098.1">
    <property type="nucleotide sequence ID" value="NZ_JACXYX010000014.1"/>
</dbReference>
<dbReference type="InterPro" id="IPR019933">
    <property type="entry name" value="DivIVA_domain"/>
</dbReference>
<feature type="compositionally biased region" description="Polar residues" evidence="9">
    <location>
        <begin position="218"/>
        <end position="228"/>
    </location>
</feature>
<dbReference type="Proteomes" id="UP000293291">
    <property type="component" value="Unassembled WGS sequence"/>
</dbReference>
<keyword evidence="7" id="KW-0131">Cell cycle</keyword>
<dbReference type="SUPFAM" id="SSF58113">
    <property type="entry name" value="Apolipoprotein A-I"/>
    <property type="match status" value="1"/>
</dbReference>
<dbReference type="PANTHER" id="PTHR35794:SF2">
    <property type="entry name" value="CELL DIVISION PROTEIN DIVIVA"/>
    <property type="match status" value="1"/>
</dbReference>
<evidence type="ECO:0000256" key="5">
    <source>
        <dbReference type="ARBA" id="ARBA00022618"/>
    </source>
</evidence>
<sequence length="247" mass="27204">MPLTPEDVSNKRFTPVRLREGYDMGEVDQFLDEVEAELARLTKENDDLRSKLSAAQSGGASTPAAAPVSFAPTPEPEPEPEPEPVAAAPVAAAPVQTMRVETVADASNAAARLLEIATRNADELVEDAKNEADRIVGAARTKAERLEAESKTKADRMEADARQRSQMLDSETAERRQQMFGDLEKERDKLNSDVETLRQFEREYRSRLKTYFTQQLEALNNGSETQAPVESGSAPKRLRSVLGDDEG</sequence>
<dbReference type="GO" id="GO:0051301">
    <property type="term" value="P:cell division"/>
    <property type="evidence" value="ECO:0007669"/>
    <property type="project" value="UniProtKB-KW"/>
</dbReference>
<dbReference type="PANTHER" id="PTHR35794">
    <property type="entry name" value="CELL DIVISION PROTEIN DIVIVA"/>
    <property type="match status" value="1"/>
</dbReference>
<evidence type="ECO:0000313" key="10">
    <source>
        <dbReference type="EMBL" id="RYC01965.1"/>
    </source>
</evidence>
<dbReference type="GO" id="GO:0005737">
    <property type="term" value="C:cytoplasm"/>
    <property type="evidence" value="ECO:0007669"/>
    <property type="project" value="UniProtKB-SubCell"/>
</dbReference>
<dbReference type="OrthoDB" id="9815492at2"/>
<comment type="subcellular location">
    <subcellularLocation>
        <location evidence="1">Cytoplasm</location>
    </subcellularLocation>
</comment>